<feature type="compositionally biased region" description="Polar residues" evidence="1">
    <location>
        <begin position="257"/>
        <end position="270"/>
    </location>
</feature>
<name>A0A409WK41_PSICY</name>
<keyword evidence="3" id="KW-1185">Reference proteome</keyword>
<evidence type="ECO:0000256" key="1">
    <source>
        <dbReference type="SAM" id="MobiDB-lite"/>
    </source>
</evidence>
<organism evidence="2 3">
    <name type="scientific">Psilocybe cyanescens</name>
    <dbReference type="NCBI Taxonomy" id="93625"/>
    <lineage>
        <taxon>Eukaryota</taxon>
        <taxon>Fungi</taxon>
        <taxon>Dikarya</taxon>
        <taxon>Basidiomycota</taxon>
        <taxon>Agaricomycotina</taxon>
        <taxon>Agaricomycetes</taxon>
        <taxon>Agaricomycetidae</taxon>
        <taxon>Agaricales</taxon>
        <taxon>Agaricineae</taxon>
        <taxon>Strophariaceae</taxon>
        <taxon>Psilocybe</taxon>
    </lineage>
</organism>
<reference evidence="2 3" key="1">
    <citation type="journal article" date="2018" name="Evol. Lett.">
        <title>Horizontal gene cluster transfer increased hallucinogenic mushroom diversity.</title>
        <authorList>
            <person name="Reynolds H.T."/>
            <person name="Vijayakumar V."/>
            <person name="Gluck-Thaler E."/>
            <person name="Korotkin H.B."/>
            <person name="Matheny P.B."/>
            <person name="Slot J.C."/>
        </authorList>
    </citation>
    <scope>NUCLEOTIDE SEQUENCE [LARGE SCALE GENOMIC DNA]</scope>
    <source>
        <strain evidence="2 3">2631</strain>
    </source>
</reference>
<dbReference type="InParanoid" id="A0A409WK41"/>
<comment type="caution">
    <text evidence="2">The sequence shown here is derived from an EMBL/GenBank/DDBJ whole genome shotgun (WGS) entry which is preliminary data.</text>
</comment>
<evidence type="ECO:0000313" key="2">
    <source>
        <dbReference type="EMBL" id="PPQ78862.1"/>
    </source>
</evidence>
<feature type="region of interest" description="Disordered" evidence="1">
    <location>
        <begin position="249"/>
        <end position="292"/>
    </location>
</feature>
<feature type="compositionally biased region" description="Polar residues" evidence="1">
    <location>
        <begin position="410"/>
        <end position="424"/>
    </location>
</feature>
<protein>
    <submittedName>
        <fullName evidence="2">Uncharacterized protein</fullName>
    </submittedName>
</protein>
<evidence type="ECO:0000313" key="3">
    <source>
        <dbReference type="Proteomes" id="UP000283269"/>
    </source>
</evidence>
<dbReference type="Proteomes" id="UP000283269">
    <property type="component" value="Unassembled WGS sequence"/>
</dbReference>
<dbReference type="OrthoDB" id="3033067at2759"/>
<dbReference type="STRING" id="93625.A0A409WK41"/>
<dbReference type="AlphaFoldDB" id="A0A409WK41"/>
<sequence length="627" mass="67965">MKDHSLDPQDCGSINSFQVLIAKLTGKETNRPRLKPAVNLWRLDKRDIIEAKVKQRAEATNTPRGGYASLREKIVREMFAKSSQEEQRHWKAKAHEEHSAAMKIWKKEMAEPLSVLPEDRQRCIMGLVRFMQPILDAICESTGWKASFIAGGPEPAHGGRLSIISVHSGNSTGDIPVSFGRAERLRFRKTILPVYGTFLQRCYSPDECRSRALEPGDGVLSLQAVAVEDGDDVTIDTVNAPTTEGVLHAQSLPIQPPRQQSLPPSNSSMQAPAPLRGHSLPPTPFGSPAAPRPAHFSACPSVVRLTVPSDIDSRAATFSAPLPDHGADTPGPMSSMLVDEPASAGSGASDETPAPSANQSSSSPPSIIGETGGFQETRAPPVDCPSRGKKRGRKAPTEGTVGQSGIPATERSQPSTASERSVTATDAPASQPPAKRARIIRNPPSIPTNLTESSSIPITSSPVGPTSEAPKWFKNTLSMVQRGAIGKEERWKELVHVWSMFEAQQQYADLGKLKNTNRPAAISAWIARARSATWDPAITDIAQYQIDFMKWWTALQPEWRISGNGKILFDKVDGDWGVLKRSGVNGVVSVIAGLYYWGSALKGDSGRNEWLVAVKDCLAAFKHFHNA</sequence>
<feature type="compositionally biased region" description="Low complexity" evidence="1">
    <location>
        <begin position="353"/>
        <end position="366"/>
    </location>
</feature>
<accession>A0A409WK41</accession>
<dbReference type="EMBL" id="NHYD01003403">
    <property type="protein sequence ID" value="PPQ78862.1"/>
    <property type="molecule type" value="Genomic_DNA"/>
</dbReference>
<feature type="region of interest" description="Disordered" evidence="1">
    <location>
        <begin position="316"/>
        <end position="467"/>
    </location>
</feature>
<proteinExistence type="predicted"/>
<feature type="compositionally biased region" description="Low complexity" evidence="1">
    <location>
        <begin position="453"/>
        <end position="467"/>
    </location>
</feature>
<gene>
    <name evidence="2" type="ORF">CVT25_002428</name>
</gene>